<dbReference type="SMART" id="SM00382">
    <property type="entry name" value="AAA"/>
    <property type="match status" value="1"/>
</dbReference>
<dbReference type="InterPro" id="IPR003593">
    <property type="entry name" value="AAA+_ATPase"/>
</dbReference>
<dbReference type="InterPro" id="IPR002611">
    <property type="entry name" value="IstB_ATP-bd"/>
</dbReference>
<evidence type="ECO:0000313" key="2">
    <source>
        <dbReference type="EMBL" id="QPP05135.1"/>
    </source>
</evidence>
<dbReference type="PANTHER" id="PTHR30050">
    <property type="entry name" value="CHROMOSOMAL REPLICATION INITIATOR PROTEIN DNAA"/>
    <property type="match status" value="1"/>
</dbReference>
<accession>A0A7T1T2E9</accession>
<dbReference type="SUPFAM" id="SSF52540">
    <property type="entry name" value="P-loop containing nucleoside triphosphate hydrolases"/>
    <property type="match status" value="1"/>
</dbReference>
<reference evidence="3" key="1">
    <citation type="submission" date="2020-02" db="EMBL/GenBank/DDBJ databases">
        <title>Streptomyces sp. ASO4wet.</title>
        <authorList>
            <person name="Risdian C."/>
            <person name="Landwehr W."/>
            <person name="Schupp P."/>
            <person name="Wink J."/>
        </authorList>
    </citation>
    <scope>NUCLEOTIDE SEQUENCE [LARGE SCALE GENOMIC DNA]</scope>
    <source>
        <strain evidence="3">ASO4wet</strain>
    </source>
</reference>
<evidence type="ECO:0000259" key="1">
    <source>
        <dbReference type="SMART" id="SM00382"/>
    </source>
</evidence>
<dbReference type="Pfam" id="PF01695">
    <property type="entry name" value="IstB_IS21"/>
    <property type="match status" value="1"/>
</dbReference>
<dbReference type="Gene3D" id="3.40.50.300">
    <property type="entry name" value="P-loop containing nucleotide triphosphate hydrolases"/>
    <property type="match status" value="1"/>
</dbReference>
<dbReference type="EMBL" id="CP048882">
    <property type="protein sequence ID" value="QPP05135.1"/>
    <property type="molecule type" value="Genomic_DNA"/>
</dbReference>
<protein>
    <submittedName>
        <fullName evidence="2">ATP-binding protein</fullName>
    </submittedName>
</protein>
<keyword evidence="3" id="KW-1185">Reference proteome</keyword>
<gene>
    <name evidence="2" type="ORF">G4Z16_00605</name>
</gene>
<feature type="domain" description="AAA+ ATPase" evidence="1">
    <location>
        <begin position="128"/>
        <end position="262"/>
    </location>
</feature>
<dbReference type="GO" id="GO:0005524">
    <property type="term" value="F:ATP binding"/>
    <property type="evidence" value="ECO:0007669"/>
    <property type="project" value="UniProtKB-KW"/>
</dbReference>
<dbReference type="AlphaFoldDB" id="A0A7T1T2E9"/>
<proteinExistence type="predicted"/>
<organism evidence="2 3">
    <name type="scientific">Streptomyces bathyalis</name>
    <dbReference type="NCBI Taxonomy" id="2710756"/>
    <lineage>
        <taxon>Bacteria</taxon>
        <taxon>Bacillati</taxon>
        <taxon>Actinomycetota</taxon>
        <taxon>Actinomycetes</taxon>
        <taxon>Kitasatosporales</taxon>
        <taxon>Streptomycetaceae</taxon>
        <taxon>Streptomyces</taxon>
    </lineage>
</organism>
<evidence type="ECO:0000313" key="3">
    <source>
        <dbReference type="Proteomes" id="UP000595046"/>
    </source>
</evidence>
<dbReference type="GO" id="GO:0006260">
    <property type="term" value="P:DNA replication"/>
    <property type="evidence" value="ECO:0007669"/>
    <property type="project" value="TreeGrafter"/>
</dbReference>
<dbReference type="PANTHER" id="PTHR30050:SF4">
    <property type="entry name" value="ATP-BINDING PROTEIN RV3427C IN INSERTION SEQUENCE-RELATED"/>
    <property type="match status" value="1"/>
</dbReference>
<keyword evidence="2" id="KW-0547">Nucleotide-binding</keyword>
<keyword evidence="2" id="KW-0067">ATP-binding</keyword>
<dbReference type="Proteomes" id="UP000595046">
    <property type="component" value="Chromosome"/>
</dbReference>
<dbReference type="KEGG" id="sbat:G4Z16_00605"/>
<dbReference type="InterPro" id="IPR027417">
    <property type="entry name" value="P-loop_NTPase"/>
</dbReference>
<name>A0A7T1T2E9_9ACTN</name>
<sequence>MGQRQQRVWIHAVLQPDACPDDVRRRPVTVTLENPQRAVSDRIRARLQTALAERGIDLAQPPSVPEAGEPHPALEAAQRRIPYAYRDAVADHPGVAAWVKEITRNAVAPNALSLQPNWGGRGRREITHGPSLLLWGSTGTGKTHQAYGAIRALTAAGCGVRWHTTTAADLYGELRPGQAADSELVLRHITRVPLLLLDDLGAAKCSEWTEEITLRLLNWRCQNRLPTLITSNLPPVRTPGTDPKQPVLRDRVGDRVLSRLSGMCQPFEFDGPDRRFAATG</sequence>